<feature type="binding site" evidence="10">
    <location>
        <begin position="609"/>
        <end position="610"/>
    </location>
    <ligand>
        <name>S-adenosyl-L-methionine</name>
        <dbReference type="ChEBI" id="CHEBI:59789"/>
    </ligand>
</feature>
<dbReference type="Gene3D" id="3.40.50.150">
    <property type="entry name" value="Vaccinia Virus protein VP39"/>
    <property type="match status" value="1"/>
</dbReference>
<dbReference type="GO" id="GO:0005759">
    <property type="term" value="C:mitochondrial matrix"/>
    <property type="evidence" value="ECO:0007669"/>
    <property type="project" value="UniProtKB-SubCell"/>
</dbReference>
<comment type="catalytic activity">
    <reaction evidence="9 10">
        <text>guanosine(37) in tRNA + S-adenosyl-L-methionine = N(1)-methylguanosine(37) in tRNA + S-adenosyl-L-homocysteine + H(+)</text>
        <dbReference type="Rhea" id="RHEA:36899"/>
        <dbReference type="Rhea" id="RHEA-COMP:10145"/>
        <dbReference type="Rhea" id="RHEA-COMP:10147"/>
        <dbReference type="ChEBI" id="CHEBI:15378"/>
        <dbReference type="ChEBI" id="CHEBI:57856"/>
        <dbReference type="ChEBI" id="CHEBI:59789"/>
        <dbReference type="ChEBI" id="CHEBI:73542"/>
        <dbReference type="ChEBI" id="CHEBI:74269"/>
        <dbReference type="EC" id="2.1.1.228"/>
    </reaction>
</comment>
<reference evidence="13 14" key="1">
    <citation type="submission" date="2018-06" db="EMBL/GenBank/DDBJ databases">
        <title>Genome analysis of cellulolytic fungus Trichoderma lentiforme CFAM-422.</title>
        <authorList>
            <person name="Steindorff A.S."/>
            <person name="Formighieri E.F."/>
            <person name="Midorikawa G.E.O."/>
            <person name="Tamietti M.S."/>
            <person name="Ramos E.Z."/>
            <person name="Silva A.S."/>
            <person name="Bon E.P.S."/>
            <person name="Mendes T.D."/>
            <person name="Damaso M.C.T."/>
            <person name="Favaro L.C.L."/>
        </authorList>
    </citation>
    <scope>NUCLEOTIDE SEQUENCE [LARGE SCALE GENOMIC DNA]</scope>
    <source>
        <strain evidence="13 14">CFAM-422</strain>
    </source>
</reference>
<dbReference type="PANTHER" id="PTHR23245">
    <property type="entry name" value="TRNA METHYLTRANSFERASE"/>
    <property type="match status" value="1"/>
</dbReference>
<comment type="caution">
    <text evidence="10">Lacks conserved residue(s) required for the propagation of feature annotation.</text>
</comment>
<sequence length="770" mass="86987">MPMSVRDTRAYRADEQQDHHLLTEAQRQAIFKASLPSPNDGPAAVNSRASQAQRRSRLGVRRFLKNQLFVFVFAVMHGIFSLYIKSRQTWHGVAYQISSILYYHHATPQYIRRDIAGLPKKPNHLSAILKTEVNHHRAKNDIDRLIEETAELATWCACAEIPMLSIYEKSGVLKKHMPRVYEAVIQKFTFYFGTEHPTLSVTSPHKEDFPTRMLEESKHGHLQLHLISYQDGRESIVDLTRTLADMSQRGKISPRDISQELVDAELSEGIFPEPDLLILFTPYVELSGYPPWQIRLTEIFCLQDNETFGYQIMLNLFRAPAAARAAKALDRSLFSNTLPTAAASIKDNRLISKYRKQLEKTREIFSLDRFDVCAADPDATLAAQGKKCLVLKPHIKPDVPETWSPVLQEASKLGELKIVPYEIHVGYDLWSYLDVMRSILPEDLHGEIPVGFNTAGHVAHLNIRGQYLPYKNIIAQVIMDKNPTIRTVINKVDNVGTESEFRTFSYEVLAGPDDMLVEVSEAGCVFKFDYSKVYWNTKLGTEHQRLVSLFKPGEVVIDLMAGIGPFAAPAGKKGVFVWANDKNPESYKYLTEIIKRNKVSEFVKPFNEDGHDFIKQGTDLVLEASRRGDCALVPQKVSRSAPGPRPEPIRIPVPPTVSHFVMNLPASAIEFLHNFRGLYEGREELFAPHTETKLPMVHVHCFAVKADDATPLDDICQRIDKEIGVLLTPGDDADKDGQVLIHEVRDVAPAKRMFCASFRLPPSVAFAPRS</sequence>
<keyword evidence="14" id="KW-1185">Reference proteome</keyword>
<feature type="transmembrane region" description="Helical" evidence="11">
    <location>
        <begin position="63"/>
        <end position="84"/>
    </location>
</feature>
<evidence type="ECO:0000256" key="4">
    <source>
        <dbReference type="ARBA" id="ARBA00022679"/>
    </source>
</evidence>
<dbReference type="Pfam" id="PF02475">
    <property type="entry name" value="TRM5-TYW2_MTfase"/>
    <property type="match status" value="1"/>
</dbReference>
<comment type="caution">
    <text evidence="13">The sequence shown here is derived from an EMBL/GenBank/DDBJ whole genome shotgun (WGS) entry which is preliminary data.</text>
</comment>
<dbReference type="FunFam" id="3.30.300.110:FF:000001">
    <property type="entry name" value="tRNA (guanine(37)-N1)-methyltransferase"/>
    <property type="match status" value="1"/>
</dbReference>
<keyword evidence="4 10" id="KW-0808">Transferase</keyword>
<keyword evidence="2 10" id="KW-0963">Cytoplasm</keyword>
<evidence type="ECO:0000259" key="12">
    <source>
        <dbReference type="PROSITE" id="PS51684"/>
    </source>
</evidence>
<proteinExistence type="inferred from homology"/>
<dbReference type="PROSITE" id="PS51684">
    <property type="entry name" value="SAM_MT_TRM5_TYW2"/>
    <property type="match status" value="1"/>
</dbReference>
<feature type="binding site" evidence="10">
    <location>
        <position position="543"/>
    </location>
    <ligand>
        <name>S-adenosyl-L-methionine</name>
        <dbReference type="ChEBI" id="CHEBI:59789"/>
    </ligand>
</feature>
<evidence type="ECO:0000256" key="6">
    <source>
        <dbReference type="ARBA" id="ARBA00022694"/>
    </source>
</evidence>
<dbReference type="AlphaFoldDB" id="A0A9P5CGR7"/>
<dbReference type="InterPro" id="IPR036424">
    <property type="entry name" value="UPP_synth-like_sf"/>
</dbReference>
<evidence type="ECO:0000256" key="3">
    <source>
        <dbReference type="ARBA" id="ARBA00022603"/>
    </source>
</evidence>
<name>A0A9P5CGR7_9HYPO</name>
<evidence type="ECO:0000256" key="7">
    <source>
        <dbReference type="ARBA" id="ARBA00023128"/>
    </source>
</evidence>
<evidence type="ECO:0000256" key="8">
    <source>
        <dbReference type="ARBA" id="ARBA00023242"/>
    </source>
</evidence>
<dbReference type="GO" id="GO:0016765">
    <property type="term" value="F:transferase activity, transferring alkyl or aryl (other than methyl) groups"/>
    <property type="evidence" value="ECO:0007669"/>
    <property type="project" value="InterPro"/>
</dbReference>
<dbReference type="SUPFAM" id="SSF64005">
    <property type="entry name" value="Undecaprenyl diphosphate synthase"/>
    <property type="match status" value="1"/>
</dbReference>
<dbReference type="InterPro" id="IPR029063">
    <property type="entry name" value="SAM-dependent_MTases_sf"/>
</dbReference>
<dbReference type="PANTHER" id="PTHR23245:SF36">
    <property type="entry name" value="TRNA (GUANINE(37)-N1)-METHYLTRANSFERASE"/>
    <property type="match status" value="1"/>
</dbReference>
<dbReference type="InterPro" id="IPR056744">
    <property type="entry name" value="TRM5/TYW2-like_N"/>
</dbReference>
<dbReference type="HAMAP" id="MF_03152">
    <property type="entry name" value="TRM5"/>
    <property type="match status" value="1"/>
</dbReference>
<dbReference type="InterPro" id="IPR056743">
    <property type="entry name" value="TRM5-TYW2-like_MTfase"/>
</dbReference>
<dbReference type="Proteomes" id="UP000801864">
    <property type="component" value="Unassembled WGS sequence"/>
</dbReference>
<dbReference type="GO" id="GO:0005634">
    <property type="term" value="C:nucleus"/>
    <property type="evidence" value="ECO:0007669"/>
    <property type="project" value="UniProtKB-SubCell"/>
</dbReference>
<protein>
    <recommendedName>
        <fullName evidence="10">tRNA (guanine(37)-N1)-methyltransferase</fullName>
        <ecNumber evidence="10">2.1.1.228</ecNumber>
    </recommendedName>
    <alternativeName>
        <fullName evidence="10">M1G-methyltransferase</fullName>
    </alternativeName>
    <alternativeName>
        <fullName evidence="10">tRNA [GM37] methyltransferase</fullName>
    </alternativeName>
    <alternativeName>
        <fullName evidence="10">tRNA methyltransferase 5</fullName>
    </alternativeName>
</protein>
<comment type="similarity">
    <text evidence="10">Belongs to the TRM5 / TYW2 family.</text>
</comment>
<dbReference type="Pfam" id="PF25133">
    <property type="entry name" value="TYW2_N_2"/>
    <property type="match status" value="1"/>
</dbReference>
<evidence type="ECO:0000313" key="13">
    <source>
        <dbReference type="EMBL" id="KAF3077025.1"/>
    </source>
</evidence>
<dbReference type="Gene3D" id="3.40.1180.10">
    <property type="entry name" value="Decaprenyl diphosphate synthase-like"/>
    <property type="match status" value="1"/>
</dbReference>
<evidence type="ECO:0000256" key="11">
    <source>
        <dbReference type="SAM" id="Phobius"/>
    </source>
</evidence>
<dbReference type="GO" id="GO:0002939">
    <property type="term" value="P:tRNA N1-guanine methylation"/>
    <property type="evidence" value="ECO:0007669"/>
    <property type="project" value="TreeGrafter"/>
</dbReference>
<evidence type="ECO:0000256" key="5">
    <source>
        <dbReference type="ARBA" id="ARBA00022691"/>
    </source>
</evidence>
<comment type="function">
    <text evidence="10">Specifically methylates the N1 position of guanosine-37 in various cytoplasmic and mitochondrial tRNAs. Methylation is not dependent on the nature of the nucleoside 5' of the target nucleoside. This is the first step in the biosynthesis of wybutosine (yW), a modified base adjacent to the anticodon of tRNAs and required for accurate decoding.</text>
</comment>
<evidence type="ECO:0000256" key="1">
    <source>
        <dbReference type="ARBA" id="ARBA00009775"/>
    </source>
</evidence>
<dbReference type="SUPFAM" id="SSF53335">
    <property type="entry name" value="S-adenosyl-L-methionine-dependent methyltransferases"/>
    <property type="match status" value="1"/>
</dbReference>
<evidence type="ECO:0000313" key="14">
    <source>
        <dbReference type="Proteomes" id="UP000801864"/>
    </source>
</evidence>
<keyword evidence="3 10" id="KW-0489">Methyltransferase</keyword>
<dbReference type="GO" id="GO:0052906">
    <property type="term" value="F:tRNA (guanine(37)-N1)-methyltransferase activity"/>
    <property type="evidence" value="ECO:0007669"/>
    <property type="project" value="UniProtKB-UniRule"/>
</dbReference>
<gene>
    <name evidence="10" type="primary">TRM5</name>
    <name evidence="13" type="ORF">CFAM422_000530</name>
</gene>
<keyword evidence="11" id="KW-0472">Membrane</keyword>
<feature type="domain" description="SAM-dependent methyltransferase TRM5/TYW2-type" evidence="12">
    <location>
        <begin position="452"/>
        <end position="762"/>
    </location>
</feature>
<dbReference type="EC" id="2.1.1.228" evidence="10"/>
<keyword evidence="6 10" id="KW-0819">tRNA processing</keyword>
<dbReference type="InterPro" id="IPR030382">
    <property type="entry name" value="MeTrfase_TRM5/TYW2"/>
</dbReference>
<accession>A0A9P5CGR7</accession>
<dbReference type="InterPro" id="IPR025792">
    <property type="entry name" value="tRNA_Gua_MeTrfase_euk"/>
</dbReference>
<evidence type="ECO:0000256" key="2">
    <source>
        <dbReference type="ARBA" id="ARBA00022490"/>
    </source>
</evidence>
<keyword evidence="11" id="KW-0812">Transmembrane</keyword>
<feature type="binding site" evidence="10">
    <location>
        <position position="663"/>
    </location>
    <ligand>
        <name>S-adenosyl-L-methionine</name>
        <dbReference type="ChEBI" id="CHEBI:59789"/>
    </ligand>
</feature>
<keyword evidence="7 10" id="KW-0496">Mitochondrion</keyword>
<dbReference type="Gene3D" id="3.30.300.110">
    <property type="entry name" value="Met-10+ protein-like domains"/>
    <property type="match status" value="1"/>
</dbReference>
<evidence type="ECO:0000256" key="9">
    <source>
        <dbReference type="ARBA" id="ARBA00047783"/>
    </source>
</evidence>
<keyword evidence="8 10" id="KW-0539">Nucleus</keyword>
<keyword evidence="5 10" id="KW-0949">S-adenosyl-L-methionine</keyword>
<evidence type="ECO:0000256" key="10">
    <source>
        <dbReference type="HAMAP-Rule" id="MF_03152"/>
    </source>
</evidence>
<comment type="subcellular location">
    <subcellularLocation>
        <location evidence="10">Mitochondrion matrix</location>
    </subcellularLocation>
    <subcellularLocation>
        <location evidence="10">Nucleus</location>
    </subcellularLocation>
    <subcellularLocation>
        <location evidence="10">Cytoplasm</location>
    </subcellularLocation>
    <text evidence="10">Predominantly in the mitochondria and in the nucleus.</text>
</comment>
<comment type="similarity">
    <text evidence="1">Belongs to the class I-like SAM-binding methyltransferase superfamily. TRM5/TYW2 family.</text>
</comment>
<comment type="subunit">
    <text evidence="10">Monomer.</text>
</comment>
<organism evidence="13 14">
    <name type="scientific">Trichoderma lentiforme</name>
    <dbReference type="NCBI Taxonomy" id="1567552"/>
    <lineage>
        <taxon>Eukaryota</taxon>
        <taxon>Fungi</taxon>
        <taxon>Dikarya</taxon>
        <taxon>Ascomycota</taxon>
        <taxon>Pezizomycotina</taxon>
        <taxon>Sordariomycetes</taxon>
        <taxon>Hypocreomycetidae</taxon>
        <taxon>Hypocreales</taxon>
        <taxon>Hypocreaceae</taxon>
        <taxon>Trichoderma</taxon>
    </lineage>
</organism>
<dbReference type="GO" id="GO:0070901">
    <property type="term" value="P:mitochondrial tRNA methylation"/>
    <property type="evidence" value="ECO:0007669"/>
    <property type="project" value="TreeGrafter"/>
</dbReference>
<keyword evidence="11" id="KW-1133">Transmembrane helix</keyword>
<dbReference type="EMBL" id="QLNT01000001">
    <property type="protein sequence ID" value="KAF3077025.1"/>
    <property type="molecule type" value="Genomic_DNA"/>
</dbReference>